<evidence type="ECO:0000313" key="1">
    <source>
        <dbReference type="EMBL" id="RDL39348.1"/>
    </source>
</evidence>
<dbReference type="GeneID" id="43596537"/>
<evidence type="ECO:0000313" key="2">
    <source>
        <dbReference type="Proteomes" id="UP000254866"/>
    </source>
</evidence>
<accession>A0A370TV54</accession>
<proteinExistence type="predicted"/>
<protein>
    <submittedName>
        <fullName evidence="1">Uncharacterized protein</fullName>
    </submittedName>
</protein>
<dbReference type="AlphaFoldDB" id="A0A370TV54"/>
<dbReference type="Proteomes" id="UP000254866">
    <property type="component" value="Unassembled WGS sequence"/>
</dbReference>
<comment type="caution">
    <text evidence="1">The sequence shown here is derived from an EMBL/GenBank/DDBJ whole genome shotgun (WGS) entry which is preliminary data.</text>
</comment>
<dbReference type="RefSeq" id="XP_031872004.1">
    <property type="nucleotide sequence ID" value="XM_032012311.1"/>
</dbReference>
<organism evidence="1 2">
    <name type="scientific">Venustampulla echinocandica</name>
    <dbReference type="NCBI Taxonomy" id="2656787"/>
    <lineage>
        <taxon>Eukaryota</taxon>
        <taxon>Fungi</taxon>
        <taxon>Dikarya</taxon>
        <taxon>Ascomycota</taxon>
        <taxon>Pezizomycotina</taxon>
        <taxon>Leotiomycetes</taxon>
        <taxon>Helotiales</taxon>
        <taxon>Pleuroascaceae</taxon>
        <taxon>Venustampulla</taxon>
    </lineage>
</organism>
<keyword evidence="2" id="KW-1185">Reference proteome</keyword>
<dbReference type="EMBL" id="NPIC01000002">
    <property type="protein sequence ID" value="RDL39348.1"/>
    <property type="molecule type" value="Genomic_DNA"/>
</dbReference>
<dbReference type="OrthoDB" id="3563126at2759"/>
<gene>
    <name evidence="1" type="ORF">BP5553_03688</name>
</gene>
<name>A0A370TV54_9HELO</name>
<sequence length="225" mass="25081">MSVQPTTSGATNIPSGYDPRSDVLYHFYAYHYFAVPDTALDLINLTDADMHFYNVVADVVRGSNTHYKLAAYLKTHHHSVSCLRPHSDTSTAPKAGRTDDKTFRNEFISHVKSYNETMEPRNRFYIIGLTPDDMSYLTTLHQDGDEDPHAIRTATDACCDVDTPYISRRSFEDEGTVDGTMEDAVMKCLVDSGDRLRIHATIEGKLGRLTVSGVGKANEGKADEH</sequence>
<reference evidence="1 2" key="1">
    <citation type="journal article" date="2018" name="IMA Fungus">
        <title>IMA Genome-F 9: Draft genome sequence of Annulohypoxylon stygium, Aspergillus mulundensis, Berkeleyomyces basicola (syn. Thielaviopsis basicola), Ceratocystis smalleyi, two Cercospora beticola strains, Coleophoma cylindrospora, Fusarium fracticaudum, Phialophora cf. hyalina, and Morchella septimelata.</title>
        <authorList>
            <person name="Wingfield B.D."/>
            <person name="Bills G.F."/>
            <person name="Dong Y."/>
            <person name="Huang W."/>
            <person name="Nel W.J."/>
            <person name="Swalarsk-Parry B.S."/>
            <person name="Vaghefi N."/>
            <person name="Wilken P.M."/>
            <person name="An Z."/>
            <person name="de Beer Z.W."/>
            <person name="De Vos L."/>
            <person name="Chen L."/>
            <person name="Duong T.A."/>
            <person name="Gao Y."/>
            <person name="Hammerbacher A."/>
            <person name="Kikkert J.R."/>
            <person name="Li Y."/>
            <person name="Li H."/>
            <person name="Li K."/>
            <person name="Li Q."/>
            <person name="Liu X."/>
            <person name="Ma X."/>
            <person name="Naidoo K."/>
            <person name="Pethybridge S.J."/>
            <person name="Sun J."/>
            <person name="Steenkamp E.T."/>
            <person name="van der Nest M.A."/>
            <person name="van Wyk S."/>
            <person name="Wingfield M.J."/>
            <person name="Xiong C."/>
            <person name="Yue Q."/>
            <person name="Zhang X."/>
        </authorList>
    </citation>
    <scope>NUCLEOTIDE SEQUENCE [LARGE SCALE GENOMIC DNA]</scope>
    <source>
        <strain evidence="1 2">BP 5553</strain>
    </source>
</reference>